<evidence type="ECO:0000256" key="3">
    <source>
        <dbReference type="ARBA" id="ARBA00022729"/>
    </source>
</evidence>
<dbReference type="EMBL" id="RMBX01000001">
    <property type="protein sequence ID" value="RPD43112.1"/>
    <property type="molecule type" value="Genomic_DNA"/>
</dbReference>
<dbReference type="GO" id="GO:0009279">
    <property type="term" value="C:cell outer membrane"/>
    <property type="evidence" value="ECO:0007669"/>
    <property type="project" value="UniProtKB-SubCell"/>
</dbReference>
<dbReference type="InterPro" id="IPR011990">
    <property type="entry name" value="TPR-like_helical_dom_sf"/>
</dbReference>
<dbReference type="CDD" id="cd08977">
    <property type="entry name" value="SusD"/>
    <property type="match status" value="1"/>
</dbReference>
<evidence type="ECO:0000313" key="9">
    <source>
        <dbReference type="EMBL" id="RPD43112.1"/>
    </source>
</evidence>
<feature type="domain" description="SusD-like N-terminal" evidence="8">
    <location>
        <begin position="102"/>
        <end position="232"/>
    </location>
</feature>
<feature type="signal peptide" evidence="6">
    <location>
        <begin position="1"/>
        <end position="21"/>
    </location>
</feature>
<dbReference type="Gene3D" id="1.25.40.390">
    <property type="match status" value="1"/>
</dbReference>
<evidence type="ECO:0000256" key="6">
    <source>
        <dbReference type="SAM" id="SignalP"/>
    </source>
</evidence>
<evidence type="ECO:0000313" key="10">
    <source>
        <dbReference type="Proteomes" id="UP000279089"/>
    </source>
</evidence>
<dbReference type="AlphaFoldDB" id="A0A3N4MGE1"/>
<dbReference type="OrthoDB" id="625727at2"/>
<feature type="chain" id="PRO_5018285196" evidence="6">
    <location>
        <begin position="22"/>
        <end position="475"/>
    </location>
</feature>
<accession>A0A3N4MGE1</accession>
<dbReference type="InterPro" id="IPR012944">
    <property type="entry name" value="SusD_RagB_dom"/>
</dbReference>
<evidence type="ECO:0000256" key="2">
    <source>
        <dbReference type="ARBA" id="ARBA00006275"/>
    </source>
</evidence>
<dbReference type="Proteomes" id="UP000279089">
    <property type="component" value="Unassembled WGS sequence"/>
</dbReference>
<evidence type="ECO:0000259" key="7">
    <source>
        <dbReference type="Pfam" id="PF07980"/>
    </source>
</evidence>
<keyword evidence="3 6" id="KW-0732">Signal</keyword>
<evidence type="ECO:0000256" key="1">
    <source>
        <dbReference type="ARBA" id="ARBA00004442"/>
    </source>
</evidence>
<proteinExistence type="inferred from homology"/>
<dbReference type="Pfam" id="PF07980">
    <property type="entry name" value="SusD_RagB"/>
    <property type="match status" value="1"/>
</dbReference>
<evidence type="ECO:0000259" key="8">
    <source>
        <dbReference type="Pfam" id="PF14322"/>
    </source>
</evidence>
<name>A0A3N4MGE1_9BACT</name>
<sequence>MYKKYKLFLHLALGICFPIFSSCNKLVESLVEIPPPISSIDTEKAFLDSANATAAVNTLYSEVVNVGTQPRFLSAQLTMMGGMMADELHVFSGDISPYELNTIPSNDPGVSKFWNAAYSVIYQANACIEGLEKSKTLKTSVQKGLLSEARTLRAFYYFYLISYFGDVPLISSTDWKIEAKKAREKTDKIYDFISEDLLFGFDNGYTDYSISNGERAKVNKWVAAALLSRVSLYRKKWADAEKYAATVAKNEALFSLEADLDNVFKRNSSEVVFSLAQDVRRAPFNLTNEGRQFVVYNVSQGGIIDYYLDSTLIQEFEPGDKRKEKWLGSIERNGKRWYFPYKYKMGREQQVPREDATEHIVLFRLSELYMILAEASLRLGKVSDGYSYLNRIRQRAELGPKSNSDATQLFNDIVQERRIEFFVEYGHRWLDLIRWDLADKIIPALKPSWKSSAQLLPIPFDEIRRNPSLSQNPGY</sequence>
<keyword evidence="4" id="KW-0472">Membrane</keyword>
<comment type="similarity">
    <text evidence="2">Belongs to the SusD family.</text>
</comment>
<comment type="subcellular location">
    <subcellularLocation>
        <location evidence="1">Cell outer membrane</location>
    </subcellularLocation>
</comment>
<evidence type="ECO:0000256" key="5">
    <source>
        <dbReference type="ARBA" id="ARBA00023237"/>
    </source>
</evidence>
<dbReference type="RefSeq" id="WP_120514383.1">
    <property type="nucleotide sequence ID" value="NZ_QXZY01000001.1"/>
</dbReference>
<dbReference type="PROSITE" id="PS51257">
    <property type="entry name" value="PROKAR_LIPOPROTEIN"/>
    <property type="match status" value="1"/>
</dbReference>
<feature type="domain" description="RagB/SusD" evidence="7">
    <location>
        <begin position="327"/>
        <end position="440"/>
    </location>
</feature>
<reference evidence="10" key="1">
    <citation type="submission" date="2018-11" db="EMBL/GenBank/DDBJ databases">
        <title>Chitinophaga lutea sp.nov., isolate from arsenic contaminated soil.</title>
        <authorList>
            <person name="Zong Y."/>
        </authorList>
    </citation>
    <scope>NUCLEOTIDE SEQUENCE [LARGE SCALE GENOMIC DNA]</scope>
    <source>
        <strain evidence="10">YLT18</strain>
    </source>
</reference>
<comment type="caution">
    <text evidence="9">The sequence shown here is derived from an EMBL/GenBank/DDBJ whole genome shotgun (WGS) entry which is preliminary data.</text>
</comment>
<dbReference type="SUPFAM" id="SSF48452">
    <property type="entry name" value="TPR-like"/>
    <property type="match status" value="1"/>
</dbReference>
<dbReference type="InterPro" id="IPR033985">
    <property type="entry name" value="SusD-like_N"/>
</dbReference>
<dbReference type="Pfam" id="PF14322">
    <property type="entry name" value="SusD-like_3"/>
    <property type="match status" value="1"/>
</dbReference>
<protein>
    <submittedName>
        <fullName evidence="9">RagB/SusD family nutrient uptake outer membrane protein</fullName>
    </submittedName>
</protein>
<evidence type="ECO:0000256" key="4">
    <source>
        <dbReference type="ARBA" id="ARBA00023136"/>
    </source>
</evidence>
<keyword evidence="10" id="KW-1185">Reference proteome</keyword>
<keyword evidence="5" id="KW-0998">Cell outer membrane</keyword>
<organism evidence="9 10">
    <name type="scientific">Chitinophaga barathri</name>
    <dbReference type="NCBI Taxonomy" id="1647451"/>
    <lineage>
        <taxon>Bacteria</taxon>
        <taxon>Pseudomonadati</taxon>
        <taxon>Bacteroidota</taxon>
        <taxon>Chitinophagia</taxon>
        <taxon>Chitinophagales</taxon>
        <taxon>Chitinophagaceae</taxon>
        <taxon>Chitinophaga</taxon>
    </lineage>
</organism>
<gene>
    <name evidence="9" type="ORF">EG028_02120</name>
</gene>